<evidence type="ECO:0000313" key="6">
    <source>
        <dbReference type="Proteomes" id="UP000317327"/>
    </source>
</evidence>
<sequence length="176" mass="18998">MSTTAKKKELIVGIAMIAVSLAYMVMAYQLPGHDGIDAGTLPVLLAGFLTLLGAFQVISALSRKMPDAETTAPATTPSDLPEVPKEEVPREVIEPKTVLLTLGLILGYMALLGPVGFPIMTVIYLYLQFLVLTPVTQKPRHVAYLLIAVTCSAVIFLLFREAFDLLLPAGLLNNFL</sequence>
<dbReference type="EMBL" id="UGUU01000001">
    <property type="protein sequence ID" value="SUD41315.1"/>
    <property type="molecule type" value="Genomic_DNA"/>
</dbReference>
<feature type="domain" description="DUF1468" evidence="2">
    <location>
        <begin position="11"/>
        <end position="168"/>
    </location>
</feature>
<name>A0A379IYM6_ECTME</name>
<keyword evidence="1" id="KW-1133">Transmembrane helix</keyword>
<dbReference type="Pfam" id="PF07331">
    <property type="entry name" value="TctB"/>
    <property type="match status" value="1"/>
</dbReference>
<dbReference type="InterPro" id="IPR009936">
    <property type="entry name" value="DUF1468"/>
</dbReference>
<gene>
    <name evidence="4" type="ORF">EQ836_03400</name>
    <name evidence="3" type="ORF">NCTC10899_04182</name>
</gene>
<evidence type="ECO:0000313" key="4">
    <source>
        <dbReference type="EMBL" id="TRO21598.1"/>
    </source>
</evidence>
<evidence type="ECO:0000313" key="3">
    <source>
        <dbReference type="EMBL" id="SUD41315.1"/>
    </source>
</evidence>
<feature type="transmembrane region" description="Helical" evidence="1">
    <location>
        <begin position="98"/>
        <end position="127"/>
    </location>
</feature>
<reference evidence="4 6" key="2">
    <citation type="submission" date="2019-01" db="EMBL/GenBank/DDBJ databases">
        <title>Whole genome shotgun sequencing of Pseudomonas spp. isolated by its ability to degrade furfural.</title>
        <authorList>
            <person name="Donoso R."/>
            <person name="Farkas C."/>
            <person name="Villegas P."/>
            <person name="Gonzales-Toro F."/>
            <person name="Guajardo-Parra M."/>
            <person name="Araya-Nail M."/>
            <person name="Morgante V."/>
            <person name="Perez-Pantoja D."/>
        </authorList>
    </citation>
    <scope>NUCLEOTIDE SEQUENCE [LARGE SCALE GENOMIC DNA]</scope>
    <source>
        <strain evidence="4 6">VN231</strain>
    </source>
</reference>
<feature type="transmembrane region" description="Helical" evidence="1">
    <location>
        <begin position="12"/>
        <end position="31"/>
    </location>
</feature>
<evidence type="ECO:0000259" key="2">
    <source>
        <dbReference type="Pfam" id="PF07331"/>
    </source>
</evidence>
<feature type="transmembrane region" description="Helical" evidence="1">
    <location>
        <begin position="142"/>
        <end position="159"/>
    </location>
</feature>
<dbReference type="RefSeq" id="WP_013714386.1">
    <property type="nucleotide sequence ID" value="NZ_CAXYQS010000014.1"/>
</dbReference>
<reference evidence="3 5" key="1">
    <citation type="submission" date="2018-06" db="EMBL/GenBank/DDBJ databases">
        <authorList>
            <consortium name="Pathogen Informatics"/>
            <person name="Doyle S."/>
        </authorList>
    </citation>
    <scope>NUCLEOTIDE SEQUENCE [LARGE SCALE GENOMIC DNA]</scope>
    <source>
        <strain evidence="3 5">NCTC10899</strain>
    </source>
</reference>
<evidence type="ECO:0000313" key="5">
    <source>
        <dbReference type="Proteomes" id="UP000254260"/>
    </source>
</evidence>
<protein>
    <submittedName>
        <fullName evidence="3 4">Tripartite tricarboxylate transporter TctB family</fullName>
    </submittedName>
</protein>
<dbReference type="AlphaFoldDB" id="A0A379IYM6"/>
<keyword evidence="1" id="KW-0812">Transmembrane</keyword>
<keyword evidence="1" id="KW-0472">Membrane</keyword>
<dbReference type="GeneID" id="57607686"/>
<dbReference type="EMBL" id="SCFV01000001">
    <property type="protein sequence ID" value="TRO21598.1"/>
    <property type="molecule type" value="Genomic_DNA"/>
</dbReference>
<organism evidence="3 5">
    <name type="scientific">Ectopseudomonas mendocina</name>
    <name type="common">Pseudomonas mendocina</name>
    <dbReference type="NCBI Taxonomy" id="300"/>
    <lineage>
        <taxon>Bacteria</taxon>
        <taxon>Pseudomonadati</taxon>
        <taxon>Pseudomonadota</taxon>
        <taxon>Gammaproteobacteria</taxon>
        <taxon>Pseudomonadales</taxon>
        <taxon>Pseudomonadaceae</taxon>
        <taxon>Ectopseudomonas</taxon>
    </lineage>
</organism>
<dbReference type="Proteomes" id="UP000317327">
    <property type="component" value="Unassembled WGS sequence"/>
</dbReference>
<dbReference type="Proteomes" id="UP000254260">
    <property type="component" value="Unassembled WGS sequence"/>
</dbReference>
<proteinExistence type="predicted"/>
<accession>A0A379IYM6</accession>
<dbReference type="OrthoDB" id="7770860at2"/>
<evidence type="ECO:0000256" key="1">
    <source>
        <dbReference type="SAM" id="Phobius"/>
    </source>
</evidence>
<feature type="transmembrane region" description="Helical" evidence="1">
    <location>
        <begin position="43"/>
        <end position="61"/>
    </location>
</feature>